<dbReference type="EMBL" id="ABXH02000041">
    <property type="protein sequence ID" value="EEP43733.1"/>
    <property type="molecule type" value="Genomic_DNA"/>
</dbReference>
<proteinExistence type="predicted"/>
<dbReference type="AlphaFoldDB" id="C4FC34"/>
<evidence type="ECO:0000313" key="1">
    <source>
        <dbReference type="EMBL" id="EEP43733.1"/>
    </source>
</evidence>
<gene>
    <name evidence="1" type="ORF">COLINT_03653</name>
</gene>
<name>C4FC34_9ACTN</name>
<dbReference type="Proteomes" id="UP000003295">
    <property type="component" value="Unassembled WGS sequence"/>
</dbReference>
<reference evidence="1 2" key="1">
    <citation type="submission" date="2009-04" db="EMBL/GenBank/DDBJ databases">
        <authorList>
            <person name="Weinstock G."/>
            <person name="Sodergren E."/>
            <person name="Clifton S."/>
            <person name="Fulton L."/>
            <person name="Fulton B."/>
            <person name="Courtney L."/>
            <person name="Fronick C."/>
            <person name="Harrison M."/>
            <person name="Strong C."/>
            <person name="Farmer C."/>
            <person name="Delahaunty K."/>
            <person name="Markovic C."/>
            <person name="Hall O."/>
            <person name="Minx P."/>
            <person name="Tomlinson C."/>
            <person name="Mitreva M."/>
            <person name="Nelson J."/>
            <person name="Hou S."/>
            <person name="Wollam A."/>
            <person name="Pepin K.H."/>
            <person name="Johnson M."/>
            <person name="Bhonagiri V."/>
            <person name="Nash W.E."/>
            <person name="Warren W."/>
            <person name="Chinwalla A."/>
            <person name="Mardis E.R."/>
            <person name="Wilson R.K."/>
        </authorList>
    </citation>
    <scope>NUCLEOTIDE SEQUENCE [LARGE SCALE GENOMIC DNA]</scope>
    <source>
        <strain evidence="1 2">DSM 13280</strain>
    </source>
</reference>
<organism evidence="1 2">
    <name type="scientific">Collinsella intestinalis DSM 13280</name>
    <dbReference type="NCBI Taxonomy" id="521003"/>
    <lineage>
        <taxon>Bacteria</taxon>
        <taxon>Bacillati</taxon>
        <taxon>Actinomycetota</taxon>
        <taxon>Coriobacteriia</taxon>
        <taxon>Coriobacteriales</taxon>
        <taxon>Coriobacteriaceae</taxon>
        <taxon>Collinsella</taxon>
    </lineage>
</organism>
<sequence>MNRQHFAVITADVLLDSVFRAAYSRDDSNAANVIWALPWE</sequence>
<protein>
    <submittedName>
        <fullName evidence="1">Uncharacterized protein</fullName>
    </submittedName>
</protein>
<evidence type="ECO:0000313" key="2">
    <source>
        <dbReference type="Proteomes" id="UP000003295"/>
    </source>
</evidence>
<accession>C4FC34</accession>
<dbReference type="STRING" id="521003.COLINT_03653"/>
<dbReference type="HOGENOM" id="CLU_3287997_0_0_11"/>
<comment type="caution">
    <text evidence="1">The sequence shown here is derived from an EMBL/GenBank/DDBJ whole genome shotgun (WGS) entry which is preliminary data.</text>
</comment>